<keyword evidence="9" id="KW-1185">Reference proteome</keyword>
<feature type="transmembrane region" description="Helical" evidence="6">
    <location>
        <begin position="259"/>
        <end position="281"/>
    </location>
</feature>
<feature type="transmembrane region" description="Helical" evidence="6">
    <location>
        <begin position="18"/>
        <end position="36"/>
    </location>
</feature>
<dbReference type="Pfam" id="PF12698">
    <property type="entry name" value="ABC2_membrane_3"/>
    <property type="match status" value="1"/>
</dbReference>
<dbReference type="AlphaFoldDB" id="A0A841FTA5"/>
<dbReference type="EMBL" id="JACHGT010000023">
    <property type="protein sequence ID" value="MBB6039535.1"/>
    <property type="molecule type" value="Genomic_DNA"/>
</dbReference>
<accession>A0A841FTA5</accession>
<gene>
    <name evidence="8" type="ORF">HNR73_007432</name>
</gene>
<dbReference type="InterPro" id="IPR051449">
    <property type="entry name" value="ABC-2_transporter_component"/>
</dbReference>
<evidence type="ECO:0000256" key="1">
    <source>
        <dbReference type="ARBA" id="ARBA00004651"/>
    </source>
</evidence>
<proteinExistence type="predicted"/>
<evidence type="ECO:0000313" key="8">
    <source>
        <dbReference type="EMBL" id="MBB6039535.1"/>
    </source>
</evidence>
<reference evidence="8 9" key="1">
    <citation type="submission" date="2020-08" db="EMBL/GenBank/DDBJ databases">
        <title>Genomic Encyclopedia of Type Strains, Phase IV (KMG-IV): sequencing the most valuable type-strain genomes for metagenomic binning, comparative biology and taxonomic classification.</title>
        <authorList>
            <person name="Goeker M."/>
        </authorList>
    </citation>
    <scope>NUCLEOTIDE SEQUENCE [LARGE SCALE GENOMIC DNA]</scope>
    <source>
        <strain evidence="8 9">YIM 65646</strain>
    </source>
</reference>
<evidence type="ECO:0000256" key="2">
    <source>
        <dbReference type="ARBA" id="ARBA00022475"/>
    </source>
</evidence>
<feature type="transmembrane region" description="Helical" evidence="6">
    <location>
        <begin position="346"/>
        <end position="366"/>
    </location>
</feature>
<evidence type="ECO:0000259" key="7">
    <source>
        <dbReference type="Pfam" id="PF12698"/>
    </source>
</evidence>
<evidence type="ECO:0000256" key="6">
    <source>
        <dbReference type="SAM" id="Phobius"/>
    </source>
</evidence>
<feature type="transmembrane region" description="Helical" evidence="6">
    <location>
        <begin position="221"/>
        <end position="247"/>
    </location>
</feature>
<name>A0A841FTA5_9ACTN</name>
<protein>
    <submittedName>
        <fullName evidence="8">ABC-2 type transport system permease protein</fullName>
    </submittedName>
</protein>
<sequence length="372" mass="39654">MTILKNNLRRMLGKKSSWVYLLLIPIALNIGIVAISSQQATWVIGVHDEDGTALTAAFTDTFGRDSDIVPVADPGTWQDDLLAADYDMLVVFPAGHTAAVIAGDAPATEVHVRGDNNRTDSLQARVGAFLNGVNAVGTAADGDAARFDTGLREYLTQKYDAEYTNFADGSAEDVSRAVSTLGYLAFGLMMMMGSAAGLLLEDRKRGVFDRVRTTPLRQSSYFLQYFASMGVIAAVQLVAVLAIIPFATGITYGSTPGQVGGVIAATLCFAAFCVAKSMLVYRFAPSTIVAATVNSLIDLPMLMIGGALWPRDIMPDALQRVGDYLPTHWYLNAGELAVNGASVQTLATPLALLLGASAVLVLGFTIRARRFR</sequence>
<evidence type="ECO:0000256" key="5">
    <source>
        <dbReference type="ARBA" id="ARBA00023136"/>
    </source>
</evidence>
<keyword evidence="3 6" id="KW-0812">Transmembrane</keyword>
<organism evidence="8 9">
    <name type="scientific">Phytomonospora endophytica</name>
    <dbReference type="NCBI Taxonomy" id="714109"/>
    <lineage>
        <taxon>Bacteria</taxon>
        <taxon>Bacillati</taxon>
        <taxon>Actinomycetota</taxon>
        <taxon>Actinomycetes</taxon>
        <taxon>Micromonosporales</taxon>
        <taxon>Micromonosporaceae</taxon>
        <taxon>Phytomonospora</taxon>
    </lineage>
</organism>
<dbReference type="RefSeq" id="WP_184792623.1">
    <property type="nucleotide sequence ID" value="NZ_BONT01000089.1"/>
</dbReference>
<keyword evidence="4 6" id="KW-1133">Transmembrane helix</keyword>
<keyword evidence="2" id="KW-1003">Cell membrane</keyword>
<dbReference type="Proteomes" id="UP000548476">
    <property type="component" value="Unassembled WGS sequence"/>
</dbReference>
<feature type="transmembrane region" description="Helical" evidence="6">
    <location>
        <begin position="288"/>
        <end position="309"/>
    </location>
</feature>
<dbReference type="GO" id="GO:0005886">
    <property type="term" value="C:plasma membrane"/>
    <property type="evidence" value="ECO:0007669"/>
    <property type="project" value="UniProtKB-SubCell"/>
</dbReference>
<evidence type="ECO:0000256" key="3">
    <source>
        <dbReference type="ARBA" id="ARBA00022692"/>
    </source>
</evidence>
<comment type="caution">
    <text evidence="8">The sequence shown here is derived from an EMBL/GenBank/DDBJ whole genome shotgun (WGS) entry which is preliminary data.</text>
</comment>
<feature type="transmembrane region" description="Helical" evidence="6">
    <location>
        <begin position="181"/>
        <end position="200"/>
    </location>
</feature>
<dbReference type="GO" id="GO:0140359">
    <property type="term" value="F:ABC-type transporter activity"/>
    <property type="evidence" value="ECO:0007669"/>
    <property type="project" value="InterPro"/>
</dbReference>
<feature type="domain" description="ABC-2 type transporter transmembrane" evidence="7">
    <location>
        <begin position="15"/>
        <end position="362"/>
    </location>
</feature>
<evidence type="ECO:0000256" key="4">
    <source>
        <dbReference type="ARBA" id="ARBA00022989"/>
    </source>
</evidence>
<dbReference type="PANTHER" id="PTHR30294">
    <property type="entry name" value="MEMBRANE COMPONENT OF ABC TRANSPORTER YHHJ-RELATED"/>
    <property type="match status" value="1"/>
</dbReference>
<keyword evidence="5 6" id="KW-0472">Membrane</keyword>
<evidence type="ECO:0000313" key="9">
    <source>
        <dbReference type="Proteomes" id="UP000548476"/>
    </source>
</evidence>
<dbReference type="InterPro" id="IPR013525">
    <property type="entry name" value="ABC2_TM"/>
</dbReference>
<dbReference type="PANTHER" id="PTHR30294:SF38">
    <property type="entry name" value="TRANSPORT PERMEASE PROTEIN"/>
    <property type="match status" value="1"/>
</dbReference>
<comment type="subcellular location">
    <subcellularLocation>
        <location evidence="1">Cell membrane</location>
        <topology evidence="1">Multi-pass membrane protein</topology>
    </subcellularLocation>
</comment>